<feature type="non-terminal residue" evidence="1">
    <location>
        <position position="287"/>
    </location>
</feature>
<gene>
    <name evidence="1" type="primary">APOB</name>
    <name evidence="1" type="ORF">TNCT_69441</name>
</gene>
<proteinExistence type="predicted"/>
<dbReference type="Proteomes" id="UP000887116">
    <property type="component" value="Unassembled WGS sequence"/>
</dbReference>
<dbReference type="OrthoDB" id="10429033at2759"/>
<dbReference type="AlphaFoldDB" id="A0A8X6L8Y0"/>
<keyword evidence="2" id="KW-1185">Reference proteome</keyword>
<evidence type="ECO:0000313" key="1">
    <source>
        <dbReference type="EMBL" id="GFR02066.1"/>
    </source>
</evidence>
<reference evidence="1" key="1">
    <citation type="submission" date="2020-07" db="EMBL/GenBank/DDBJ databases">
        <title>Multicomponent nature underlies the extraordinary mechanical properties of spider dragline silk.</title>
        <authorList>
            <person name="Kono N."/>
            <person name="Nakamura H."/>
            <person name="Mori M."/>
            <person name="Yoshida Y."/>
            <person name="Ohtoshi R."/>
            <person name="Malay A.D."/>
            <person name="Moran D.A.P."/>
            <person name="Tomita M."/>
            <person name="Numata K."/>
            <person name="Arakawa K."/>
        </authorList>
    </citation>
    <scope>NUCLEOTIDE SEQUENCE</scope>
</reference>
<organism evidence="1 2">
    <name type="scientific">Trichonephila clavata</name>
    <name type="common">Joro spider</name>
    <name type="synonym">Nephila clavata</name>
    <dbReference type="NCBI Taxonomy" id="2740835"/>
    <lineage>
        <taxon>Eukaryota</taxon>
        <taxon>Metazoa</taxon>
        <taxon>Ecdysozoa</taxon>
        <taxon>Arthropoda</taxon>
        <taxon>Chelicerata</taxon>
        <taxon>Arachnida</taxon>
        <taxon>Araneae</taxon>
        <taxon>Araneomorphae</taxon>
        <taxon>Entelegynae</taxon>
        <taxon>Araneoidea</taxon>
        <taxon>Nephilidae</taxon>
        <taxon>Trichonephila</taxon>
    </lineage>
</organism>
<comment type="caution">
    <text evidence="1">The sequence shown here is derived from an EMBL/GenBank/DDBJ whole genome shotgun (WGS) entry which is preliminary data.</text>
</comment>
<evidence type="ECO:0000313" key="2">
    <source>
        <dbReference type="Proteomes" id="UP000887116"/>
    </source>
</evidence>
<protein>
    <submittedName>
        <fullName evidence="1">Apolipoprotein B-100</fullName>
    </submittedName>
</protein>
<accession>A0A8X6L8Y0</accession>
<sequence>LPSLAFELNPFTDENQDSDRNDSPLPELDTAIATFGRRSVITFDGREYEMEEFTSECIFLLARDLFTSSFTVLGGKKKIQILLSDVTIRINDNNQVFIDGNQVPAELSLKTSVGKVVVKRLESSVEVHSPFLEVFCRARDFLCALKLRSSEIMGLLSTTDMSSYKGFSQHEDIPSKRMSSYEVSGKTECENLRFRFMHPYLSEVEGFYSRALSHFIKTIPKEFLDVCRYESKEKTDSHFTSEKFPLHFSRNEKSSMCNREVWFDCRSEIRKCSSVRRSWWRTVDECL</sequence>
<dbReference type="EMBL" id="BMAO01005542">
    <property type="protein sequence ID" value="GFR02066.1"/>
    <property type="molecule type" value="Genomic_DNA"/>
</dbReference>
<name>A0A8X6L8Y0_TRICU</name>